<organism evidence="1 2">
    <name type="scientific">Sphaerochaeta halotolerans</name>
    <dbReference type="NCBI Taxonomy" id="2293840"/>
    <lineage>
        <taxon>Bacteria</taxon>
        <taxon>Pseudomonadati</taxon>
        <taxon>Spirochaetota</taxon>
        <taxon>Spirochaetia</taxon>
        <taxon>Spirochaetales</taxon>
        <taxon>Sphaerochaetaceae</taxon>
        <taxon>Sphaerochaeta</taxon>
    </lineage>
</organism>
<dbReference type="Gene3D" id="3.20.20.140">
    <property type="entry name" value="Metal-dependent hydrolases"/>
    <property type="match status" value="1"/>
</dbReference>
<reference evidence="2" key="1">
    <citation type="submission" date="2018-08" db="EMBL/GenBank/DDBJ databases">
        <authorList>
            <person name="Grouzdev D.S."/>
            <person name="Krutkina M.S."/>
        </authorList>
    </citation>
    <scope>NUCLEOTIDE SEQUENCE [LARGE SCALE GENOMIC DNA]</scope>
    <source>
        <strain evidence="2">4-11</strain>
    </source>
</reference>
<comment type="caution">
    <text evidence="1">The sequence shown here is derived from an EMBL/GenBank/DDBJ whole genome shotgun (WGS) entry which is preliminary data.</text>
</comment>
<reference evidence="1 2" key="2">
    <citation type="submission" date="2018-09" db="EMBL/GenBank/DDBJ databases">
        <title>Genome of Sphaerochaeta halotolerans strain 4-11.</title>
        <authorList>
            <person name="Nazina T.N."/>
            <person name="Sokolova D.S."/>
        </authorList>
    </citation>
    <scope>NUCLEOTIDE SEQUENCE [LARGE SCALE GENOMIC DNA]</scope>
    <source>
        <strain evidence="1 2">4-11</strain>
    </source>
</reference>
<dbReference type="InterPro" id="IPR001130">
    <property type="entry name" value="TatD-like"/>
</dbReference>
<proteinExistence type="predicted"/>
<protein>
    <submittedName>
        <fullName evidence="1">Uncharacterized protein</fullName>
    </submittedName>
</protein>
<dbReference type="SUPFAM" id="SSF51556">
    <property type="entry name" value="Metallo-dependent hydrolases"/>
    <property type="match status" value="1"/>
</dbReference>
<accession>A0A372MHG8</accession>
<evidence type="ECO:0000313" key="1">
    <source>
        <dbReference type="EMBL" id="RFU94893.1"/>
    </source>
</evidence>
<sequence length="220" mass="24664">MFDAHRHFGSSMQENALYATSSSDEWDVLSSLKDPALGGVGALADKPLPEINDLERILKAHPSLQIAEVGLDRRFPDIERQEVFLKDTLTLGFELGRSVSLHCVHEQGRMLSTLHSLQPDLPPLIWHGYTGSWETAQEAAKLGVILSYGRKLFLSKLAREGARLVTIPYALETDFEQGDYTQMLWAQVKAFSSLSGCTREELIRNNDEIRTILTHNTATR</sequence>
<evidence type="ECO:0000313" key="2">
    <source>
        <dbReference type="Proteomes" id="UP000264002"/>
    </source>
</evidence>
<dbReference type="EMBL" id="QUWK01000006">
    <property type="protein sequence ID" value="RFU94893.1"/>
    <property type="molecule type" value="Genomic_DNA"/>
</dbReference>
<dbReference type="PANTHER" id="PTHR47176:SF1">
    <property type="entry name" value="OS04G0577500 PROTEIN"/>
    <property type="match status" value="1"/>
</dbReference>
<dbReference type="AlphaFoldDB" id="A0A372MHG8"/>
<dbReference type="InterPro" id="IPR032466">
    <property type="entry name" value="Metal_Hydrolase"/>
</dbReference>
<dbReference type="PANTHER" id="PTHR47176">
    <property type="entry name" value="OSJNBA0020J04.13 PROTEIN"/>
    <property type="match status" value="1"/>
</dbReference>
<keyword evidence="2" id="KW-1185">Reference proteome</keyword>
<dbReference type="GO" id="GO:0016788">
    <property type="term" value="F:hydrolase activity, acting on ester bonds"/>
    <property type="evidence" value="ECO:0007669"/>
    <property type="project" value="InterPro"/>
</dbReference>
<gene>
    <name evidence="1" type="ORF">DYP60_06585</name>
</gene>
<dbReference type="Proteomes" id="UP000264002">
    <property type="component" value="Unassembled WGS sequence"/>
</dbReference>
<dbReference type="Pfam" id="PF01026">
    <property type="entry name" value="TatD_DNase"/>
    <property type="match status" value="1"/>
</dbReference>
<name>A0A372MHG8_9SPIR</name>
<dbReference type="RefSeq" id="WP_117330102.1">
    <property type="nucleotide sequence ID" value="NZ_QUWK01000006.1"/>
</dbReference>